<dbReference type="Proteomes" id="UP000684084">
    <property type="component" value="Unassembled WGS sequence"/>
</dbReference>
<dbReference type="AlphaFoldDB" id="A0A916EH98"/>
<accession>A0A916EH98</accession>
<proteinExistence type="predicted"/>
<dbReference type="EMBL" id="CAGKOT010000046">
    <property type="protein sequence ID" value="CAB5382500.1"/>
    <property type="molecule type" value="Genomic_DNA"/>
</dbReference>
<comment type="caution">
    <text evidence="1">The sequence shown here is derived from an EMBL/GenBank/DDBJ whole genome shotgun (WGS) entry which is preliminary data.</text>
</comment>
<organism evidence="1 2">
    <name type="scientific">Rhizophagus irregularis</name>
    <dbReference type="NCBI Taxonomy" id="588596"/>
    <lineage>
        <taxon>Eukaryota</taxon>
        <taxon>Fungi</taxon>
        <taxon>Fungi incertae sedis</taxon>
        <taxon>Mucoromycota</taxon>
        <taxon>Glomeromycotina</taxon>
        <taxon>Glomeromycetes</taxon>
        <taxon>Glomerales</taxon>
        <taxon>Glomeraceae</taxon>
        <taxon>Rhizophagus</taxon>
    </lineage>
</organism>
<protein>
    <submittedName>
        <fullName evidence="1">Uncharacterized protein</fullName>
    </submittedName>
</protein>
<reference evidence="1" key="1">
    <citation type="submission" date="2020-05" db="EMBL/GenBank/DDBJ databases">
        <authorList>
            <person name="Rincon C."/>
            <person name="Sanders R I."/>
            <person name="Robbins C."/>
            <person name="Chaturvedi A."/>
        </authorList>
    </citation>
    <scope>NUCLEOTIDE SEQUENCE</scope>
    <source>
        <strain evidence="1">CHB12</strain>
    </source>
</reference>
<sequence length="90" mass="10314">MELNRQTMNKENVLEVCLGFIPVRIRTPGNSAHLLLPPETLLPEPHIKTVNIVVKVLDKEVFLTQSMRMVAVRIRKFEGQERLDPLQQVG</sequence>
<evidence type="ECO:0000313" key="1">
    <source>
        <dbReference type="EMBL" id="CAB5382500.1"/>
    </source>
</evidence>
<gene>
    <name evidence="1" type="ORF">CHRIB12_LOCUS18001</name>
</gene>
<dbReference type="OrthoDB" id="2374440at2759"/>
<name>A0A916EH98_9GLOM</name>
<evidence type="ECO:0000313" key="2">
    <source>
        <dbReference type="Proteomes" id="UP000684084"/>
    </source>
</evidence>